<protein>
    <recommendedName>
        <fullName evidence="1">Cell division protein ZipA</fullName>
    </recommendedName>
</protein>
<dbReference type="SMART" id="SM00771">
    <property type="entry name" value="ZipA_C"/>
    <property type="match status" value="1"/>
</dbReference>
<comment type="caution">
    <text evidence="5">The sequence shown here is derived from an EMBL/GenBank/DDBJ whole genome shotgun (WGS) entry which is preliminary data.</text>
</comment>
<keyword evidence="2 3" id="KW-0472">Membrane</keyword>
<name>A0A6L9Y714_9BURK</name>
<evidence type="ECO:0000313" key="6">
    <source>
        <dbReference type="Proteomes" id="UP000477651"/>
    </source>
</evidence>
<feature type="domain" description="ZipA C-terminal FtsZ-binding" evidence="4">
    <location>
        <begin position="201"/>
        <end position="323"/>
    </location>
</feature>
<evidence type="ECO:0000259" key="4">
    <source>
        <dbReference type="SMART" id="SM00771"/>
    </source>
</evidence>
<keyword evidence="2" id="KW-0997">Cell inner membrane</keyword>
<evidence type="ECO:0000313" key="5">
    <source>
        <dbReference type="EMBL" id="NEN76116.1"/>
    </source>
</evidence>
<dbReference type="GO" id="GO:0005886">
    <property type="term" value="C:plasma membrane"/>
    <property type="evidence" value="ECO:0007669"/>
    <property type="project" value="UniProtKB-SubCell"/>
</dbReference>
<evidence type="ECO:0000256" key="2">
    <source>
        <dbReference type="RuleBase" id="RU003613"/>
    </source>
</evidence>
<dbReference type="Proteomes" id="UP000477651">
    <property type="component" value="Unassembled WGS sequence"/>
</dbReference>
<dbReference type="Pfam" id="PF04354">
    <property type="entry name" value="ZipA_C"/>
    <property type="match status" value="1"/>
</dbReference>
<organism evidence="5 6">
    <name type="scientific">Pelistega ratti</name>
    <dbReference type="NCBI Taxonomy" id="2652177"/>
    <lineage>
        <taxon>Bacteria</taxon>
        <taxon>Pseudomonadati</taxon>
        <taxon>Pseudomonadota</taxon>
        <taxon>Betaproteobacteria</taxon>
        <taxon>Burkholderiales</taxon>
        <taxon>Alcaligenaceae</taxon>
        <taxon>Pelistega</taxon>
    </lineage>
</organism>
<gene>
    <name evidence="5" type="ORF">F9B74_07245</name>
</gene>
<proteinExistence type="inferred from homology"/>
<dbReference type="Gene3D" id="3.30.1400.10">
    <property type="entry name" value="ZipA, C-terminal FtsZ-binding domain"/>
    <property type="match status" value="1"/>
</dbReference>
<keyword evidence="6" id="KW-1185">Reference proteome</keyword>
<keyword evidence="3" id="KW-1133">Transmembrane helix</keyword>
<dbReference type="RefSeq" id="WP_163764616.1">
    <property type="nucleotide sequence ID" value="NZ_JAAGYR010000013.1"/>
</dbReference>
<dbReference type="EMBL" id="JAAGYR010000013">
    <property type="protein sequence ID" value="NEN76116.1"/>
    <property type="molecule type" value="Genomic_DNA"/>
</dbReference>
<keyword evidence="1" id="KW-0132">Cell division</keyword>
<dbReference type="SUPFAM" id="SSF64383">
    <property type="entry name" value="Cell-division protein ZipA, C-terminal domain"/>
    <property type="match status" value="1"/>
</dbReference>
<feature type="transmembrane region" description="Helical" evidence="3">
    <location>
        <begin position="6"/>
        <end position="25"/>
    </location>
</feature>
<dbReference type="InterPro" id="IPR007449">
    <property type="entry name" value="ZipA_FtsZ-bd_C"/>
</dbReference>
<keyword evidence="1" id="KW-0131">Cell cycle</keyword>
<dbReference type="GO" id="GO:0090529">
    <property type="term" value="P:cell septum assembly"/>
    <property type="evidence" value="ECO:0007669"/>
    <property type="project" value="InterPro"/>
</dbReference>
<keyword evidence="2" id="KW-1003">Cell membrane</keyword>
<comment type="function">
    <text evidence="1">Essential cell division protein that stabilizes the FtsZ protofilaments by cross-linking them and that serves as a cytoplasmic membrane anchor for the Z ring. Also required for the recruitment to the septal ring of downstream cell division proteins.</text>
</comment>
<accession>A0A6L9Y714</accession>
<dbReference type="AlphaFoldDB" id="A0A6L9Y714"/>
<reference evidence="5 6" key="1">
    <citation type="submission" date="2020-02" db="EMBL/GenBank/DDBJ databases">
        <title>Pelistega sp. NLN82 were isolated from wild rodents of the Hainan Island.</title>
        <authorList>
            <person name="Niu N."/>
            <person name="Zhou J."/>
        </authorList>
    </citation>
    <scope>NUCLEOTIDE SEQUENCE [LARGE SCALE GENOMIC DNA]</scope>
    <source>
        <strain evidence="5 6">NLN82</strain>
    </source>
</reference>
<sequence length="347" mass="38025">MSSLQISIIVLGLLAILGVVAYNYWQEKKAQQRIKEQFPASEHDALMSGFHAINPNAEAVEPVIHLGDDVAESIVKKHDDESPDPLCEMVFDIAFQMPVLGSHLISHLQPLRLAGQKTIRYFAETSDGFHRARIQPNEMYSSIQMAVLLANRSGALQPEEWARAVVYTDNIAHAFDGVIESPDKEESLARAVKLDELCAGLEAQVGVKLMLGGTQPVKAILTIAQRLGYVEYGQGHVWKHENGKPLFLLLLGGELSSMVHSAGVDYVELLIDVPNSQQIDKPFSHLVKCAYELAKALNATVVDDQGNPLSQDNRAIAVIDEQLAQVYDNLSSSGFTAGSERAARLFS</sequence>
<keyword evidence="2 3" id="KW-0812">Transmembrane</keyword>
<evidence type="ECO:0000256" key="1">
    <source>
        <dbReference type="RuleBase" id="RU003612"/>
    </source>
</evidence>
<dbReference type="InterPro" id="IPR036765">
    <property type="entry name" value="ZipA_FtsZ-bd_C_sf"/>
</dbReference>
<comment type="subcellular location">
    <subcellularLocation>
        <location evidence="2">Cell inner membrane</location>
        <topology evidence="2">Single-pass type I membrane protein</topology>
    </subcellularLocation>
</comment>
<comment type="similarity">
    <text evidence="1">Belongs to the ZipA family.</text>
</comment>
<evidence type="ECO:0000256" key="3">
    <source>
        <dbReference type="SAM" id="Phobius"/>
    </source>
</evidence>